<organism evidence="1 2">
    <name type="scientific">Epichloe festucae (strain Fl1)</name>
    <dbReference type="NCBI Taxonomy" id="877507"/>
    <lineage>
        <taxon>Eukaryota</taxon>
        <taxon>Fungi</taxon>
        <taxon>Dikarya</taxon>
        <taxon>Ascomycota</taxon>
        <taxon>Pezizomycotina</taxon>
        <taxon>Sordariomycetes</taxon>
        <taxon>Hypocreomycetidae</taxon>
        <taxon>Hypocreales</taxon>
        <taxon>Clavicipitaceae</taxon>
        <taxon>Epichloe</taxon>
    </lineage>
</organism>
<accession>A0A7S9KPM2</accession>
<keyword evidence="2" id="KW-1185">Reference proteome</keyword>
<sequence>MVKVMQRWHRLLGLKVQSSSWYKARLREELAERREARTFLHRLSETADVFYTLGRAQCDGHPLRQFPTFHLYKHPPIYGYMLLKFTSRWAFFRTAAFLSGSTAYRHINEVVNPARDFKIREVASRHPVELNKFEFACHRLRHFWPLLP</sequence>
<dbReference type="EMBL" id="CP031386">
    <property type="protein sequence ID" value="QPG96779.1"/>
    <property type="molecule type" value="Genomic_DNA"/>
</dbReference>
<evidence type="ECO:0000313" key="1">
    <source>
        <dbReference type="EMBL" id="QPG96779.1"/>
    </source>
</evidence>
<protein>
    <submittedName>
        <fullName evidence="1">Uncharacterized protein</fullName>
    </submittedName>
</protein>
<name>A0A7S9KPM2_EPIFF</name>
<gene>
    <name evidence="1" type="ORF">C2857_005240</name>
</gene>
<evidence type="ECO:0000313" key="2">
    <source>
        <dbReference type="Proteomes" id="UP000594364"/>
    </source>
</evidence>
<dbReference type="OrthoDB" id="3582307at2759"/>
<proteinExistence type="predicted"/>
<dbReference type="Proteomes" id="UP000594364">
    <property type="component" value="Chromosome 2"/>
</dbReference>
<dbReference type="AlphaFoldDB" id="A0A7S9KPM2"/>
<reference evidence="1 2" key="1">
    <citation type="journal article" date="2018" name="PLoS Genet.">
        <title>Repeat elements organise 3D genome structure and mediate transcription in the filamentous fungus Epichloe festucae.</title>
        <authorList>
            <person name="Winter D.J."/>
            <person name="Ganley A.R.D."/>
            <person name="Young C.A."/>
            <person name="Liachko I."/>
            <person name="Schardl C.L."/>
            <person name="Dupont P.Y."/>
            <person name="Berry D."/>
            <person name="Ram A."/>
            <person name="Scott B."/>
            <person name="Cox M.P."/>
        </authorList>
    </citation>
    <scope>NUCLEOTIDE SEQUENCE [LARGE SCALE GENOMIC DNA]</scope>
    <source>
        <strain evidence="1 2">Fl1</strain>
    </source>
</reference>